<accession>A0A9J6C836</accession>
<protein>
    <submittedName>
        <fullName evidence="1">Uncharacterized protein</fullName>
    </submittedName>
</protein>
<organism evidence="1 2">
    <name type="scientific">Polypedilum vanderplanki</name>
    <name type="common">Sleeping chironomid midge</name>
    <dbReference type="NCBI Taxonomy" id="319348"/>
    <lineage>
        <taxon>Eukaryota</taxon>
        <taxon>Metazoa</taxon>
        <taxon>Ecdysozoa</taxon>
        <taxon>Arthropoda</taxon>
        <taxon>Hexapoda</taxon>
        <taxon>Insecta</taxon>
        <taxon>Pterygota</taxon>
        <taxon>Neoptera</taxon>
        <taxon>Endopterygota</taxon>
        <taxon>Diptera</taxon>
        <taxon>Nematocera</taxon>
        <taxon>Chironomoidea</taxon>
        <taxon>Chironomidae</taxon>
        <taxon>Chironominae</taxon>
        <taxon>Polypedilum</taxon>
        <taxon>Polypedilum</taxon>
    </lineage>
</organism>
<dbReference type="EMBL" id="JADBJN010000002">
    <property type="protein sequence ID" value="KAG5678127.1"/>
    <property type="molecule type" value="Genomic_DNA"/>
</dbReference>
<sequence>MSEDREIVMEIMEEVLNEVFAQISDRIFTKKAVHLYKNLTDAALAEILYNWNMPKPCTNFSQVIDAWKCDEAAKPVPRDSLNTPKLWQGDI</sequence>
<reference evidence="1" key="1">
    <citation type="submission" date="2021-03" db="EMBL/GenBank/DDBJ databases">
        <title>Chromosome level genome of the anhydrobiotic midge Polypedilum vanderplanki.</title>
        <authorList>
            <person name="Yoshida Y."/>
            <person name="Kikawada T."/>
            <person name="Gusev O."/>
        </authorList>
    </citation>
    <scope>NUCLEOTIDE SEQUENCE</scope>
    <source>
        <strain evidence="1">NIAS01</strain>
        <tissue evidence="1">Whole body or cell culture</tissue>
    </source>
</reference>
<dbReference type="AlphaFoldDB" id="A0A9J6C836"/>
<evidence type="ECO:0000313" key="1">
    <source>
        <dbReference type="EMBL" id="KAG5678127.1"/>
    </source>
</evidence>
<comment type="caution">
    <text evidence="1">The sequence shown here is derived from an EMBL/GenBank/DDBJ whole genome shotgun (WGS) entry which is preliminary data.</text>
</comment>
<name>A0A9J6C836_POLVA</name>
<evidence type="ECO:0000313" key="2">
    <source>
        <dbReference type="Proteomes" id="UP001107558"/>
    </source>
</evidence>
<gene>
    <name evidence="1" type="ORF">PVAND_007826</name>
</gene>
<dbReference type="Proteomes" id="UP001107558">
    <property type="component" value="Chromosome 2"/>
</dbReference>
<keyword evidence="2" id="KW-1185">Reference proteome</keyword>
<proteinExistence type="predicted"/>